<proteinExistence type="predicted"/>
<sequence>MCPSIDYHTLPLSPDDLNVLQRILDREIGARHVSNDSDEADELARRLIELFQTGVRNEDALREMVKAA</sequence>
<evidence type="ECO:0000313" key="2">
    <source>
        <dbReference type="Proteomes" id="UP000220353"/>
    </source>
</evidence>
<comment type="caution">
    <text evidence="1">The sequence shown here is derived from an EMBL/GenBank/DDBJ whole genome shotgun (WGS) entry which is preliminary data.</text>
</comment>
<evidence type="ECO:0000313" key="1">
    <source>
        <dbReference type="EMBL" id="PDT49208.1"/>
    </source>
</evidence>
<organism evidence="1 2">
    <name type="scientific">Rhizobium fredii</name>
    <name type="common">Sinorhizobium fredii</name>
    <dbReference type="NCBI Taxonomy" id="380"/>
    <lineage>
        <taxon>Bacteria</taxon>
        <taxon>Pseudomonadati</taxon>
        <taxon>Pseudomonadota</taxon>
        <taxon>Alphaproteobacteria</taxon>
        <taxon>Hyphomicrobiales</taxon>
        <taxon>Rhizobiaceae</taxon>
        <taxon>Sinorhizobium/Ensifer group</taxon>
        <taxon>Sinorhizobium</taxon>
    </lineage>
</organism>
<accession>A0A2A6M3M9</accession>
<name>A0A2A6M3M9_RHIFR</name>
<dbReference type="EMBL" id="NWTC01000003">
    <property type="protein sequence ID" value="PDT49208.1"/>
    <property type="molecule type" value="Genomic_DNA"/>
</dbReference>
<dbReference type="Proteomes" id="UP000220353">
    <property type="component" value="Unassembled WGS sequence"/>
</dbReference>
<dbReference type="AlphaFoldDB" id="A0A2A6M3M9"/>
<protein>
    <submittedName>
        <fullName evidence="1">Uncharacterized protein</fullName>
    </submittedName>
</protein>
<gene>
    <name evidence="1" type="ORF">CO661_04850</name>
</gene>
<reference evidence="1 2" key="1">
    <citation type="submission" date="2017-09" db="EMBL/GenBank/DDBJ databases">
        <title>Comparative genomics of rhizobia isolated from Phaseolus vulgaris in China.</title>
        <authorList>
            <person name="Tong W."/>
        </authorList>
    </citation>
    <scope>NUCLEOTIDE SEQUENCE [LARGE SCALE GENOMIC DNA]</scope>
    <source>
        <strain evidence="1 2">PCH1</strain>
    </source>
</reference>